<dbReference type="AlphaFoldDB" id="A0A9D7SS95"/>
<protein>
    <recommendedName>
        <fullName evidence="3">DUF2116 family Zn-ribbon domain-containing protein</fullName>
    </recommendedName>
</protein>
<organism evidence="1 2">
    <name type="scientific">Candidatus Opimibacter skivensis</name>
    <dbReference type="NCBI Taxonomy" id="2982028"/>
    <lineage>
        <taxon>Bacteria</taxon>
        <taxon>Pseudomonadati</taxon>
        <taxon>Bacteroidota</taxon>
        <taxon>Saprospiria</taxon>
        <taxon>Saprospirales</taxon>
        <taxon>Saprospiraceae</taxon>
        <taxon>Candidatus Opimibacter</taxon>
    </lineage>
</organism>
<comment type="caution">
    <text evidence="1">The sequence shown here is derived from an EMBL/GenBank/DDBJ whole genome shotgun (WGS) entry which is preliminary data.</text>
</comment>
<evidence type="ECO:0008006" key="3">
    <source>
        <dbReference type="Google" id="ProtNLM"/>
    </source>
</evidence>
<evidence type="ECO:0000313" key="1">
    <source>
        <dbReference type="EMBL" id="MBK9981066.1"/>
    </source>
</evidence>
<accession>A0A9D7SS95</accession>
<sequence>MLANKCLHCGKPVKGRTDKKFCSILCKNNFNYEQRTRTKSDVKTIDDILHRNRIILSTLMGDSRKETFDRMLLLKAKFRFDFHTGHYLNKEGKTYWLIYDYAWMEFSDQKILVIRKMY</sequence>
<gene>
    <name evidence="1" type="ORF">IPP15_01345</name>
</gene>
<dbReference type="EMBL" id="JADKGY010000001">
    <property type="protein sequence ID" value="MBK9981066.1"/>
    <property type="molecule type" value="Genomic_DNA"/>
</dbReference>
<evidence type="ECO:0000313" key="2">
    <source>
        <dbReference type="Proteomes" id="UP000808337"/>
    </source>
</evidence>
<reference evidence="1 2" key="1">
    <citation type="submission" date="2020-10" db="EMBL/GenBank/DDBJ databases">
        <title>Connecting structure to function with the recovery of over 1000 high-quality activated sludge metagenome-assembled genomes encoding full-length rRNA genes using long-read sequencing.</title>
        <authorList>
            <person name="Singleton C.M."/>
            <person name="Petriglieri F."/>
            <person name="Kristensen J.M."/>
            <person name="Kirkegaard R.H."/>
            <person name="Michaelsen T.Y."/>
            <person name="Andersen M.H."/>
            <person name="Karst S.M."/>
            <person name="Dueholm M.S."/>
            <person name="Nielsen P.H."/>
            <person name="Albertsen M."/>
        </authorList>
    </citation>
    <scope>NUCLEOTIDE SEQUENCE [LARGE SCALE GENOMIC DNA]</scope>
    <source>
        <strain evidence="1">Ribe_18-Q3-R11-54_MAXAC.273</strain>
    </source>
</reference>
<name>A0A9D7SS95_9BACT</name>
<dbReference type="Proteomes" id="UP000808337">
    <property type="component" value="Unassembled WGS sequence"/>
</dbReference>
<proteinExistence type="predicted"/>